<dbReference type="GeneID" id="94374990"/>
<organism evidence="1 2">
    <name type="scientific">Brevundimonas nasdae</name>
    <dbReference type="NCBI Taxonomy" id="172043"/>
    <lineage>
        <taxon>Bacteria</taxon>
        <taxon>Pseudomonadati</taxon>
        <taxon>Pseudomonadota</taxon>
        <taxon>Alphaproteobacteria</taxon>
        <taxon>Caulobacterales</taxon>
        <taxon>Caulobacteraceae</taxon>
        <taxon>Brevundimonas</taxon>
    </lineage>
</organism>
<dbReference type="EMBL" id="CP080034">
    <property type="protein sequence ID" value="QYC11685.1"/>
    <property type="molecule type" value="Genomic_DNA"/>
</dbReference>
<keyword evidence="2" id="KW-1185">Reference proteome</keyword>
<gene>
    <name evidence="1" type="ORF">KWG56_06920</name>
</gene>
<proteinExistence type="predicted"/>
<dbReference type="RefSeq" id="WP_219354221.1">
    <property type="nucleotide sequence ID" value="NZ_CP080034.1"/>
</dbReference>
<sequence>MGAIAFDGEITRLLPLGGRRVRLDNGHLITVLPSLGAQTGVSLLGDRVTVEIAFNQLKGWRLSRRP</sequence>
<name>A0ABX8TP06_9CAUL</name>
<accession>A0ABX8TP06</accession>
<protein>
    <submittedName>
        <fullName evidence="1">Uncharacterized protein</fullName>
    </submittedName>
</protein>
<evidence type="ECO:0000313" key="2">
    <source>
        <dbReference type="Proteomes" id="UP000824334"/>
    </source>
</evidence>
<evidence type="ECO:0000313" key="1">
    <source>
        <dbReference type="EMBL" id="QYC11685.1"/>
    </source>
</evidence>
<reference evidence="1 2" key="1">
    <citation type="submission" date="2021-07" db="EMBL/GenBank/DDBJ databases">
        <title>Isolation and characterization of bacteria from a gold mining with a capacity of golden bioaccumulation.</title>
        <authorList>
            <person name="Yang X.J."/>
        </authorList>
    </citation>
    <scope>NUCLEOTIDE SEQUENCE [LARGE SCALE GENOMIC DNA]</scope>
    <source>
        <strain evidence="1 2">Au29</strain>
    </source>
</reference>
<dbReference type="Proteomes" id="UP000824334">
    <property type="component" value="Chromosome"/>
</dbReference>